<proteinExistence type="predicted"/>
<dbReference type="AlphaFoldDB" id="A0A9P6DN46"/>
<dbReference type="Proteomes" id="UP000886523">
    <property type="component" value="Unassembled WGS sequence"/>
</dbReference>
<protein>
    <submittedName>
        <fullName evidence="1">Uncharacterized protein</fullName>
    </submittedName>
</protein>
<name>A0A9P6DN46_9AGAM</name>
<evidence type="ECO:0000313" key="1">
    <source>
        <dbReference type="EMBL" id="KAF9507562.1"/>
    </source>
</evidence>
<sequence>MILELQGMVKESRKFPPWPEQEEVQGERNPLFLELKKSLIPPAYSFEETHTNAGFRESVLLIPMLFQHQRQLLLEQGPAPQEADFRLPIDSLVSYIFRTLELSEGNAMGQMCEYPLILPVSELELPRAIADLAVCIEMRDFSVDLPDHVRDEITAIDLRADLVYTDLHTG</sequence>
<accession>A0A9P6DN46</accession>
<comment type="caution">
    <text evidence="1">The sequence shown here is derived from an EMBL/GenBank/DDBJ whole genome shotgun (WGS) entry which is preliminary data.</text>
</comment>
<gene>
    <name evidence="1" type="ORF">BS47DRAFT_1351419</name>
</gene>
<organism evidence="1 2">
    <name type="scientific">Hydnum rufescens UP504</name>
    <dbReference type="NCBI Taxonomy" id="1448309"/>
    <lineage>
        <taxon>Eukaryota</taxon>
        <taxon>Fungi</taxon>
        <taxon>Dikarya</taxon>
        <taxon>Basidiomycota</taxon>
        <taxon>Agaricomycotina</taxon>
        <taxon>Agaricomycetes</taxon>
        <taxon>Cantharellales</taxon>
        <taxon>Hydnaceae</taxon>
        <taxon>Hydnum</taxon>
    </lineage>
</organism>
<reference evidence="1" key="1">
    <citation type="journal article" date="2020" name="Nat. Commun.">
        <title>Large-scale genome sequencing of mycorrhizal fungi provides insights into the early evolution of symbiotic traits.</title>
        <authorList>
            <person name="Miyauchi S."/>
            <person name="Kiss E."/>
            <person name="Kuo A."/>
            <person name="Drula E."/>
            <person name="Kohler A."/>
            <person name="Sanchez-Garcia M."/>
            <person name="Morin E."/>
            <person name="Andreopoulos B."/>
            <person name="Barry K.W."/>
            <person name="Bonito G."/>
            <person name="Buee M."/>
            <person name="Carver A."/>
            <person name="Chen C."/>
            <person name="Cichocki N."/>
            <person name="Clum A."/>
            <person name="Culley D."/>
            <person name="Crous P.W."/>
            <person name="Fauchery L."/>
            <person name="Girlanda M."/>
            <person name="Hayes R.D."/>
            <person name="Keri Z."/>
            <person name="LaButti K."/>
            <person name="Lipzen A."/>
            <person name="Lombard V."/>
            <person name="Magnuson J."/>
            <person name="Maillard F."/>
            <person name="Murat C."/>
            <person name="Nolan M."/>
            <person name="Ohm R.A."/>
            <person name="Pangilinan J."/>
            <person name="Pereira M.F."/>
            <person name="Perotto S."/>
            <person name="Peter M."/>
            <person name="Pfister S."/>
            <person name="Riley R."/>
            <person name="Sitrit Y."/>
            <person name="Stielow J.B."/>
            <person name="Szollosi G."/>
            <person name="Zifcakova L."/>
            <person name="Stursova M."/>
            <person name="Spatafora J.W."/>
            <person name="Tedersoo L."/>
            <person name="Vaario L.M."/>
            <person name="Yamada A."/>
            <person name="Yan M."/>
            <person name="Wang P."/>
            <person name="Xu J."/>
            <person name="Bruns T."/>
            <person name="Baldrian P."/>
            <person name="Vilgalys R."/>
            <person name="Dunand C."/>
            <person name="Henrissat B."/>
            <person name="Grigoriev I.V."/>
            <person name="Hibbett D."/>
            <person name="Nagy L.G."/>
            <person name="Martin F.M."/>
        </authorList>
    </citation>
    <scope>NUCLEOTIDE SEQUENCE</scope>
    <source>
        <strain evidence="1">UP504</strain>
    </source>
</reference>
<evidence type="ECO:0000313" key="2">
    <source>
        <dbReference type="Proteomes" id="UP000886523"/>
    </source>
</evidence>
<dbReference type="EMBL" id="MU129077">
    <property type="protein sequence ID" value="KAF9507562.1"/>
    <property type="molecule type" value="Genomic_DNA"/>
</dbReference>
<keyword evidence="2" id="KW-1185">Reference proteome</keyword>